<keyword evidence="3" id="KW-1185">Reference proteome</keyword>
<feature type="transmembrane region" description="Helical" evidence="1">
    <location>
        <begin position="52"/>
        <end position="74"/>
    </location>
</feature>
<evidence type="ECO:0000313" key="2">
    <source>
        <dbReference type="EMBL" id="MFA9194871.1"/>
    </source>
</evidence>
<dbReference type="InterPro" id="IPR046643">
    <property type="entry name" value="DUF6755"/>
</dbReference>
<dbReference type="RefSeq" id="WP_373392011.1">
    <property type="nucleotide sequence ID" value="NZ_JBCFQJ010000017.1"/>
</dbReference>
<dbReference type="Pfam" id="PF20540">
    <property type="entry name" value="DUF6755"/>
    <property type="match status" value="1"/>
</dbReference>
<name>A0ABV4TL80_9FLAO</name>
<evidence type="ECO:0000313" key="3">
    <source>
        <dbReference type="Proteomes" id="UP001574170"/>
    </source>
</evidence>
<protein>
    <submittedName>
        <fullName evidence="2">DUF6755 family protein</fullName>
    </submittedName>
</protein>
<keyword evidence="1" id="KW-0472">Membrane</keyword>
<feature type="transmembrane region" description="Helical" evidence="1">
    <location>
        <begin position="20"/>
        <end position="40"/>
    </location>
</feature>
<sequence>MSNFRRSQNQSNPNKLNAILSTVIFILILNVTIQIWLLYAALNNALDNNKEILVPAFVASFVLFLVSICSVYYMPTGNTNTKL</sequence>
<proteinExistence type="predicted"/>
<reference evidence="2 3" key="1">
    <citation type="submission" date="2024-04" db="EMBL/GenBank/DDBJ databases">
        <title>New Clade of Flavobacterium.</title>
        <authorList>
            <person name="Matos L."/>
            <person name="Proenca D.N."/>
            <person name="Fransisco R.M."/>
            <person name="Chung A.P."/>
            <person name="Maccario L."/>
            <person name="Sorensen S.J."/>
            <person name="Morais P.V."/>
        </authorList>
    </citation>
    <scope>NUCLEOTIDE SEQUENCE [LARGE SCALE GENOMIC DNA]</scope>
    <source>
        <strain evidence="2 3">FBOR7N2.3</strain>
    </source>
</reference>
<gene>
    <name evidence="2" type="ORF">AAGV33_10660</name>
</gene>
<keyword evidence="1" id="KW-1133">Transmembrane helix</keyword>
<evidence type="ECO:0000256" key="1">
    <source>
        <dbReference type="SAM" id="Phobius"/>
    </source>
</evidence>
<dbReference type="EMBL" id="JBCFQK010000014">
    <property type="protein sequence ID" value="MFA9194871.1"/>
    <property type="molecule type" value="Genomic_DNA"/>
</dbReference>
<organism evidence="2 3">
    <name type="scientific">Flavobacterium magnesitis</name>
    <dbReference type="NCBI Taxonomy" id="3138077"/>
    <lineage>
        <taxon>Bacteria</taxon>
        <taxon>Pseudomonadati</taxon>
        <taxon>Bacteroidota</taxon>
        <taxon>Flavobacteriia</taxon>
        <taxon>Flavobacteriales</taxon>
        <taxon>Flavobacteriaceae</taxon>
        <taxon>Flavobacterium</taxon>
    </lineage>
</organism>
<comment type="caution">
    <text evidence="2">The sequence shown here is derived from an EMBL/GenBank/DDBJ whole genome shotgun (WGS) entry which is preliminary data.</text>
</comment>
<accession>A0ABV4TL80</accession>
<dbReference type="Proteomes" id="UP001574170">
    <property type="component" value="Unassembled WGS sequence"/>
</dbReference>
<keyword evidence="1" id="KW-0812">Transmembrane</keyword>